<dbReference type="PANTHER" id="PTHR10204:SF34">
    <property type="entry name" value="NAD(P)H DEHYDROGENASE [QUINONE] 1 ISOFORM 1"/>
    <property type="match status" value="1"/>
</dbReference>
<reference evidence="4 5" key="1">
    <citation type="submission" date="2016-03" db="EMBL/GenBank/DDBJ databases">
        <title>Genome sequence of Rhodococcus kyotonensis KB10.</title>
        <authorList>
            <person name="Jeong H."/>
            <person name="Hong C.E."/>
            <person name="Jo S.H."/>
            <person name="Park J.M."/>
        </authorList>
    </citation>
    <scope>NUCLEOTIDE SEQUENCE [LARGE SCALE GENOMIC DNA]</scope>
    <source>
        <strain evidence="4 5">KB10</strain>
    </source>
</reference>
<evidence type="ECO:0000313" key="5">
    <source>
        <dbReference type="Proteomes" id="UP000077519"/>
    </source>
</evidence>
<dbReference type="RefSeq" id="WP_068430729.1">
    <property type="nucleotide sequence ID" value="NZ_LVHI01000038.1"/>
</dbReference>
<accession>A0A177Y7P1</accession>
<name>A0A177Y7P1_9NOCA</name>
<dbReference type="SUPFAM" id="SSF52218">
    <property type="entry name" value="Flavoproteins"/>
    <property type="match status" value="1"/>
</dbReference>
<dbReference type="Pfam" id="PF02525">
    <property type="entry name" value="Flavodoxin_2"/>
    <property type="match status" value="1"/>
</dbReference>
<proteinExistence type="inferred from homology"/>
<comment type="caution">
    <text evidence="4">The sequence shown here is derived from an EMBL/GenBank/DDBJ whole genome shotgun (WGS) entry which is preliminary data.</text>
</comment>
<evidence type="ECO:0000259" key="3">
    <source>
        <dbReference type="Pfam" id="PF02525"/>
    </source>
</evidence>
<dbReference type="InterPro" id="IPR051545">
    <property type="entry name" value="NAD(P)H_dehydrogenase_qn"/>
</dbReference>
<organism evidence="4 5">
    <name type="scientific">Rhodococcoides kyotonense</name>
    <dbReference type="NCBI Taxonomy" id="398843"/>
    <lineage>
        <taxon>Bacteria</taxon>
        <taxon>Bacillati</taxon>
        <taxon>Actinomycetota</taxon>
        <taxon>Actinomycetes</taxon>
        <taxon>Mycobacteriales</taxon>
        <taxon>Nocardiaceae</taxon>
        <taxon>Rhodococcoides</taxon>
    </lineage>
</organism>
<dbReference type="Gene3D" id="3.40.50.360">
    <property type="match status" value="1"/>
</dbReference>
<evidence type="ECO:0000256" key="1">
    <source>
        <dbReference type="ARBA" id="ARBA00006252"/>
    </source>
</evidence>
<protein>
    <submittedName>
        <fullName evidence="4">NAD(P)H dehydrogenase</fullName>
    </submittedName>
</protein>
<dbReference type="PANTHER" id="PTHR10204">
    <property type="entry name" value="NAD P H OXIDOREDUCTASE-RELATED"/>
    <property type="match status" value="1"/>
</dbReference>
<evidence type="ECO:0000256" key="2">
    <source>
        <dbReference type="ARBA" id="ARBA00023002"/>
    </source>
</evidence>
<dbReference type="GO" id="GO:0003955">
    <property type="term" value="F:NAD(P)H dehydrogenase (quinone) activity"/>
    <property type="evidence" value="ECO:0007669"/>
    <property type="project" value="TreeGrafter"/>
</dbReference>
<comment type="similarity">
    <text evidence="1">Belongs to the NAD(P)H dehydrogenase (quinone) family.</text>
</comment>
<dbReference type="InterPro" id="IPR003680">
    <property type="entry name" value="Flavodoxin_fold"/>
</dbReference>
<gene>
    <name evidence="4" type="ORF">A3K89_11285</name>
</gene>
<feature type="domain" description="Flavodoxin-like fold" evidence="3">
    <location>
        <begin position="1"/>
        <end position="189"/>
    </location>
</feature>
<dbReference type="GO" id="GO:0005829">
    <property type="term" value="C:cytosol"/>
    <property type="evidence" value="ECO:0007669"/>
    <property type="project" value="TreeGrafter"/>
</dbReference>
<dbReference type="InterPro" id="IPR029039">
    <property type="entry name" value="Flavoprotein-like_sf"/>
</dbReference>
<dbReference type="Proteomes" id="UP000077519">
    <property type="component" value="Unassembled WGS sequence"/>
</dbReference>
<evidence type="ECO:0000313" key="4">
    <source>
        <dbReference type="EMBL" id="OAK51513.1"/>
    </source>
</evidence>
<dbReference type="EMBL" id="LVHI01000038">
    <property type="protein sequence ID" value="OAK51513.1"/>
    <property type="molecule type" value="Genomic_DNA"/>
</dbReference>
<dbReference type="AlphaFoldDB" id="A0A177Y7P1"/>
<keyword evidence="5" id="KW-1185">Reference proteome</keyword>
<keyword evidence="2" id="KW-0560">Oxidoreductase</keyword>
<sequence length="207" mass="22423">MNSLVVVSHADPNSLTHHVAHATADALRAAGGGVELADLAAEGFDPRFDSSDLDFYRGKGSTPKAVAVEQERIDRADHLVLVFPMYWWSFPALLKGWIDRVFVNGWAFDYTPGSSFEKRLGRLTIHLVPVAGDDADSFRRHDIHDAIRIQMERGIIEYCGATVGSTTVLHESDTKPADVLAAEVREVATQVASSVHGRTIVGAASGS</sequence>